<keyword evidence="5" id="KW-0472">Membrane</keyword>
<protein>
    <submittedName>
        <fullName evidence="6">Nitrate transporter component, nrtA</fullName>
    </submittedName>
</protein>
<evidence type="ECO:0000313" key="7">
    <source>
        <dbReference type="Proteomes" id="UP000053675"/>
    </source>
</evidence>
<dbReference type="OrthoDB" id="570524at2"/>
<evidence type="ECO:0000256" key="4">
    <source>
        <dbReference type="ARBA" id="ARBA00022519"/>
    </source>
</evidence>
<dbReference type="eggNOG" id="COG0715">
    <property type="taxonomic scope" value="Bacteria"/>
</dbReference>
<dbReference type="InterPro" id="IPR044527">
    <property type="entry name" value="NrtA/CpmA_ABC-bd_dom"/>
</dbReference>
<comment type="subcellular location">
    <subcellularLocation>
        <location evidence="1">Endomembrane system</location>
    </subcellularLocation>
</comment>
<accession>A0A084UD40</accession>
<comment type="caution">
    <text evidence="6">The sequence shown here is derived from an EMBL/GenBank/DDBJ whole genome shotgun (WGS) entry which is preliminary data.</text>
</comment>
<dbReference type="Pfam" id="PF13379">
    <property type="entry name" value="NMT1_2"/>
    <property type="match status" value="1"/>
</dbReference>
<dbReference type="GO" id="GO:0012505">
    <property type="term" value="C:endomembrane system"/>
    <property type="evidence" value="ECO:0007669"/>
    <property type="project" value="UniProtKB-SubCell"/>
</dbReference>
<evidence type="ECO:0000256" key="5">
    <source>
        <dbReference type="ARBA" id="ARBA00023136"/>
    </source>
</evidence>
<keyword evidence="4" id="KW-0997">Cell inner membrane</keyword>
<dbReference type="RefSeq" id="WP_036482192.1">
    <property type="nucleotide sequence ID" value="NZ_JMQM01000001.1"/>
</dbReference>
<evidence type="ECO:0000256" key="1">
    <source>
        <dbReference type="ARBA" id="ARBA00004308"/>
    </source>
</evidence>
<name>A0A084UD40_9HYPH</name>
<dbReference type="PANTHER" id="PTHR30024">
    <property type="entry name" value="ALIPHATIC SULFONATES-BINDING PROTEIN-RELATED"/>
    <property type="match status" value="1"/>
</dbReference>
<reference evidence="6 7" key="1">
    <citation type="submission" date="2014-05" db="EMBL/GenBank/DDBJ databases">
        <title>Draft Genome Sequence of Nitratireductor basaltis Strain UMTGB225, A Marine Bacterium Isolated from Green Barrel Tunicate.</title>
        <authorList>
            <person name="Gan H.Y."/>
        </authorList>
    </citation>
    <scope>NUCLEOTIDE SEQUENCE [LARGE SCALE GENOMIC DNA]</scope>
    <source>
        <strain evidence="6 7">UMTGB225</strain>
    </source>
</reference>
<dbReference type="SUPFAM" id="SSF53850">
    <property type="entry name" value="Periplasmic binding protein-like II"/>
    <property type="match status" value="1"/>
</dbReference>
<dbReference type="AlphaFoldDB" id="A0A084UD40"/>
<evidence type="ECO:0000256" key="2">
    <source>
        <dbReference type="ARBA" id="ARBA00022448"/>
    </source>
</evidence>
<dbReference type="EMBL" id="JMQM01000001">
    <property type="protein sequence ID" value="KFB10876.1"/>
    <property type="molecule type" value="Genomic_DNA"/>
</dbReference>
<sequence length="404" mass="43167">MITELSAGFLPLTDSAILIAAKERGFAEAEGIALNLVRETSWANIRDKLAVGQFEISHALAPMPIAANLGLTPFDTRLIAPMALGLGGNAITVSNALLARMQEGSGFSGLDAAVAGRALADVVAEGRSSGEKPLQFGVVHPFSGHNFELRYWLSASGINPDRDIEIVILPPSLMADALASGQIDGYCVGEPWNSVGVARGAGQIITTKSSIWASSPEKVLAVREDWAGENTETLHALLRALYRAAEWCGQSANHFELASLLGSSSYLDQPVEFILPALDGSILGMSAPNEGRDFFQPHARAATFPWQSHALWFYSQMVRCGYVGHSAEHAEMVRKSYRPDIYRAALTGIDVPVPSANSKVEGALRETTAVGASSQFLYLGPDGFFDGTIFDPDGLDAYIARQAD</sequence>
<gene>
    <name evidence="6" type="ORF">EL18_01917</name>
</gene>
<dbReference type="PATRIC" id="fig|472175.3.peg.1922"/>
<keyword evidence="2" id="KW-0813">Transport</keyword>
<dbReference type="Proteomes" id="UP000053675">
    <property type="component" value="Unassembled WGS sequence"/>
</dbReference>
<proteinExistence type="predicted"/>
<organism evidence="6 7">
    <name type="scientific">Nitratireductor basaltis</name>
    <dbReference type="NCBI Taxonomy" id="472175"/>
    <lineage>
        <taxon>Bacteria</taxon>
        <taxon>Pseudomonadati</taxon>
        <taxon>Pseudomonadota</taxon>
        <taxon>Alphaproteobacteria</taxon>
        <taxon>Hyphomicrobiales</taxon>
        <taxon>Phyllobacteriaceae</taxon>
        <taxon>Nitratireductor</taxon>
    </lineage>
</organism>
<evidence type="ECO:0000313" key="6">
    <source>
        <dbReference type="EMBL" id="KFB10876.1"/>
    </source>
</evidence>
<dbReference type="PANTHER" id="PTHR30024:SF43">
    <property type="entry name" value="BLL4572 PROTEIN"/>
    <property type="match status" value="1"/>
</dbReference>
<dbReference type="Gene3D" id="3.40.190.10">
    <property type="entry name" value="Periplasmic binding protein-like II"/>
    <property type="match status" value="2"/>
</dbReference>
<keyword evidence="7" id="KW-1185">Reference proteome</keyword>
<dbReference type="CDD" id="cd13553">
    <property type="entry name" value="PBP2_NrtA_CpmA_like"/>
    <property type="match status" value="1"/>
</dbReference>
<evidence type="ECO:0000256" key="3">
    <source>
        <dbReference type="ARBA" id="ARBA00022475"/>
    </source>
</evidence>
<keyword evidence="3" id="KW-1003">Cell membrane</keyword>
<dbReference type="STRING" id="472175.EL18_01917"/>